<dbReference type="Proteomes" id="UP000256977">
    <property type="component" value="Unassembled WGS sequence"/>
</dbReference>
<organism evidence="1 2">
    <name type="scientific">Cohnella phaseoli</name>
    <dbReference type="NCBI Taxonomy" id="456490"/>
    <lineage>
        <taxon>Bacteria</taxon>
        <taxon>Bacillati</taxon>
        <taxon>Bacillota</taxon>
        <taxon>Bacilli</taxon>
        <taxon>Bacillales</taxon>
        <taxon>Paenibacillaceae</taxon>
        <taxon>Cohnella</taxon>
    </lineage>
</organism>
<accession>A0A3D9IJT3</accession>
<name>A0A3D9IJT3_9BACL</name>
<gene>
    <name evidence="1" type="ORF">DFP98_12897</name>
</gene>
<comment type="caution">
    <text evidence="1">The sequence shown here is derived from an EMBL/GenBank/DDBJ whole genome shotgun (WGS) entry which is preliminary data.</text>
</comment>
<reference evidence="1 2" key="1">
    <citation type="submission" date="2018-07" db="EMBL/GenBank/DDBJ databases">
        <title>Genomic Encyclopedia of Type Strains, Phase III (KMG-III): the genomes of soil and plant-associated and newly described type strains.</title>
        <authorList>
            <person name="Whitman W."/>
        </authorList>
    </citation>
    <scope>NUCLEOTIDE SEQUENCE [LARGE SCALE GENOMIC DNA]</scope>
    <source>
        <strain evidence="1 2">CECT 7287</strain>
    </source>
</reference>
<protein>
    <submittedName>
        <fullName evidence="1">Uncharacterized protein</fullName>
    </submittedName>
</protein>
<proteinExistence type="predicted"/>
<sequence>MSGWMDRAVGKSSGGFRAVVGEYATLPRLRIEYN</sequence>
<keyword evidence="2" id="KW-1185">Reference proteome</keyword>
<dbReference type="EMBL" id="QRDZ01000028">
    <property type="protein sequence ID" value="RED61988.1"/>
    <property type="molecule type" value="Genomic_DNA"/>
</dbReference>
<evidence type="ECO:0000313" key="2">
    <source>
        <dbReference type="Proteomes" id="UP000256977"/>
    </source>
</evidence>
<evidence type="ECO:0000313" key="1">
    <source>
        <dbReference type="EMBL" id="RED61988.1"/>
    </source>
</evidence>
<dbReference type="AlphaFoldDB" id="A0A3D9IJT3"/>